<feature type="transmembrane region" description="Helical" evidence="1">
    <location>
        <begin position="12"/>
        <end position="33"/>
    </location>
</feature>
<keyword evidence="1" id="KW-1133">Transmembrane helix</keyword>
<gene>
    <name evidence="2" type="ordered locus">BCE_4964</name>
</gene>
<keyword evidence="1" id="KW-0472">Membrane</keyword>
<evidence type="ECO:0008006" key="4">
    <source>
        <dbReference type="Google" id="ProtNLM"/>
    </source>
</evidence>
<organism evidence="2 3">
    <name type="scientific">Bacillus cereus (strain ATCC 10987 / NRS 248)</name>
    <dbReference type="NCBI Taxonomy" id="222523"/>
    <lineage>
        <taxon>Bacteria</taxon>
        <taxon>Bacillati</taxon>
        <taxon>Bacillota</taxon>
        <taxon>Bacilli</taxon>
        <taxon>Bacillales</taxon>
        <taxon>Bacillaceae</taxon>
        <taxon>Bacillus</taxon>
        <taxon>Bacillus cereus group</taxon>
    </lineage>
</organism>
<reference evidence="2 3" key="1">
    <citation type="journal article" date="2004" name="Nucleic Acids Res.">
        <title>The genome sequence of Bacillus cereus ATCC 10987 reveals metabolic adaptations and a large plasmid related to Bacillus anthracis pXO1.</title>
        <authorList>
            <person name="Rasko D.A."/>
            <person name="Ravel J."/>
            <person name="Okstad O.A."/>
            <person name="Helgason E."/>
            <person name="Cer R.Z."/>
            <person name="Jiang L."/>
            <person name="Shores K.A."/>
            <person name="Fouts D.E."/>
            <person name="Tourasse N.J."/>
            <person name="Angiuoli S.V."/>
            <person name="Kolonay J."/>
            <person name="Nelson W.C."/>
            <person name="Kolsto A.-B."/>
            <person name="Fraser C.M."/>
            <person name="Read T.D."/>
        </authorList>
    </citation>
    <scope>NUCLEOTIDE SEQUENCE [LARGE SCALE GENOMIC DNA]</scope>
    <source>
        <strain evidence="3">ATCC 10987 / NRS 248</strain>
    </source>
</reference>
<sequence length="68" mass="7602">MDPYSDSRRRCIVMMVNIIIGAIIFGYAAYTLVHFVKRSKKGKCAACSLNKSCQSNTCSPDMEQIAHK</sequence>
<dbReference type="KEGG" id="bca:BCE_4964"/>
<keyword evidence="1" id="KW-0812">Transmembrane</keyword>
<evidence type="ECO:0000313" key="3">
    <source>
        <dbReference type="Proteomes" id="UP000002527"/>
    </source>
</evidence>
<accession>Q72YQ7</accession>
<dbReference type="AlphaFoldDB" id="Q72YQ7"/>
<name>Q72YQ7_BACC1</name>
<protein>
    <recommendedName>
        <fullName evidence="4">FeoB-associated Cys-rich membrane protein</fullName>
    </recommendedName>
</protein>
<evidence type="ECO:0000313" key="2">
    <source>
        <dbReference type="EMBL" id="AAS43865.1"/>
    </source>
</evidence>
<dbReference type="HOGENOM" id="CLU_204348_0_0_9"/>
<proteinExistence type="predicted"/>
<dbReference type="EMBL" id="AE017194">
    <property type="protein sequence ID" value="AAS43865.1"/>
    <property type="molecule type" value="Genomic_DNA"/>
</dbReference>
<dbReference type="Pfam" id="PF12669">
    <property type="entry name" value="FeoB_associated"/>
    <property type="match status" value="1"/>
</dbReference>
<evidence type="ECO:0000256" key="1">
    <source>
        <dbReference type="SAM" id="Phobius"/>
    </source>
</evidence>
<dbReference type="Proteomes" id="UP000002527">
    <property type="component" value="Chromosome"/>
</dbReference>